<accession>A0A9D1V9B3</accession>
<dbReference type="Pfam" id="PF00881">
    <property type="entry name" value="Nitroreductase"/>
    <property type="match status" value="2"/>
</dbReference>
<feature type="domain" description="Nitroreductase" evidence="6">
    <location>
        <begin position="70"/>
        <end position="147"/>
    </location>
</feature>
<evidence type="ECO:0000259" key="6">
    <source>
        <dbReference type="Pfam" id="PF00881"/>
    </source>
</evidence>
<keyword evidence="3" id="KW-0285">Flavoprotein</keyword>
<dbReference type="InterPro" id="IPR029479">
    <property type="entry name" value="Nitroreductase"/>
</dbReference>
<dbReference type="EMBL" id="DXFX01000111">
    <property type="protein sequence ID" value="HIX08511.1"/>
    <property type="molecule type" value="Genomic_DNA"/>
</dbReference>
<comment type="caution">
    <text evidence="7">The sequence shown here is derived from an EMBL/GenBank/DDBJ whole genome shotgun (WGS) entry which is preliminary data.</text>
</comment>
<evidence type="ECO:0000256" key="1">
    <source>
        <dbReference type="ARBA" id="ARBA00001917"/>
    </source>
</evidence>
<evidence type="ECO:0000313" key="7">
    <source>
        <dbReference type="EMBL" id="HIX08511.1"/>
    </source>
</evidence>
<sequence>MQCYDAIRARRSVRKYQKGAVIPAEHVKTILEAAMMAPSAVNSRPWEFYVTDKREMLDKLMQAHPACKMLETASLAIVVCGRPDLQPRHNYWPQDCGAAIENILLQALDLGYGTCWCGCYPTEPRTSLVKEVLDCEGIPVAIVAVGKAEESPAAKGFYDETRVKYF</sequence>
<dbReference type="PANTHER" id="PTHR43673">
    <property type="entry name" value="NAD(P)H NITROREDUCTASE YDGI-RELATED"/>
    <property type="match status" value="1"/>
</dbReference>
<evidence type="ECO:0000256" key="5">
    <source>
        <dbReference type="ARBA" id="ARBA00023002"/>
    </source>
</evidence>
<reference evidence="7" key="1">
    <citation type="journal article" date="2021" name="PeerJ">
        <title>Extensive microbial diversity within the chicken gut microbiome revealed by metagenomics and culture.</title>
        <authorList>
            <person name="Gilroy R."/>
            <person name="Ravi A."/>
            <person name="Getino M."/>
            <person name="Pursley I."/>
            <person name="Horton D.L."/>
            <person name="Alikhan N.F."/>
            <person name="Baker D."/>
            <person name="Gharbi K."/>
            <person name="Hall N."/>
            <person name="Watson M."/>
            <person name="Adriaenssens E.M."/>
            <person name="Foster-Nyarko E."/>
            <person name="Jarju S."/>
            <person name="Secka A."/>
            <person name="Antonio M."/>
            <person name="Oren A."/>
            <person name="Chaudhuri R.R."/>
            <person name="La Ragione R."/>
            <person name="Hildebrand F."/>
            <person name="Pallen M.J."/>
        </authorList>
    </citation>
    <scope>NUCLEOTIDE SEQUENCE</scope>
    <source>
        <strain evidence="7">811</strain>
    </source>
</reference>
<comment type="similarity">
    <text evidence="2">Belongs to the nitroreductase family.</text>
</comment>
<dbReference type="AlphaFoldDB" id="A0A9D1V9B3"/>
<feature type="domain" description="Nitroreductase" evidence="6">
    <location>
        <begin position="7"/>
        <end position="62"/>
    </location>
</feature>
<dbReference type="InterPro" id="IPR000415">
    <property type="entry name" value="Nitroreductase-like"/>
</dbReference>
<dbReference type="PANTHER" id="PTHR43673:SF2">
    <property type="entry name" value="NITROREDUCTASE"/>
    <property type="match status" value="1"/>
</dbReference>
<name>A0A9D1V9B3_9FIRM</name>
<dbReference type="GO" id="GO:0016491">
    <property type="term" value="F:oxidoreductase activity"/>
    <property type="evidence" value="ECO:0007669"/>
    <property type="project" value="UniProtKB-KW"/>
</dbReference>
<dbReference type="Gene3D" id="3.40.109.10">
    <property type="entry name" value="NADH Oxidase"/>
    <property type="match status" value="1"/>
</dbReference>
<reference evidence="7" key="2">
    <citation type="submission" date="2021-04" db="EMBL/GenBank/DDBJ databases">
        <authorList>
            <person name="Gilroy R."/>
        </authorList>
    </citation>
    <scope>NUCLEOTIDE SEQUENCE</scope>
    <source>
        <strain evidence="7">811</strain>
    </source>
</reference>
<comment type="cofactor">
    <cofactor evidence="1">
        <name>FMN</name>
        <dbReference type="ChEBI" id="CHEBI:58210"/>
    </cofactor>
</comment>
<evidence type="ECO:0000313" key="8">
    <source>
        <dbReference type="Proteomes" id="UP000824204"/>
    </source>
</evidence>
<dbReference type="SUPFAM" id="SSF55469">
    <property type="entry name" value="FMN-dependent nitroreductase-like"/>
    <property type="match status" value="1"/>
</dbReference>
<dbReference type="CDD" id="cd02150">
    <property type="entry name" value="nitroreductase"/>
    <property type="match status" value="1"/>
</dbReference>
<keyword evidence="4" id="KW-0288">FMN</keyword>
<organism evidence="7 8">
    <name type="scientific">Candidatus Borkfalkia faecipullorum</name>
    <dbReference type="NCBI Taxonomy" id="2838510"/>
    <lineage>
        <taxon>Bacteria</taxon>
        <taxon>Bacillati</taxon>
        <taxon>Bacillota</taxon>
        <taxon>Clostridia</taxon>
        <taxon>Christensenellales</taxon>
        <taxon>Christensenellaceae</taxon>
        <taxon>Candidatus Borkfalkia</taxon>
    </lineage>
</organism>
<protein>
    <submittedName>
        <fullName evidence="7">Nitroreductase family protein</fullName>
    </submittedName>
</protein>
<evidence type="ECO:0000256" key="3">
    <source>
        <dbReference type="ARBA" id="ARBA00022630"/>
    </source>
</evidence>
<keyword evidence="5" id="KW-0560">Oxidoreductase</keyword>
<evidence type="ECO:0000256" key="4">
    <source>
        <dbReference type="ARBA" id="ARBA00022643"/>
    </source>
</evidence>
<evidence type="ECO:0000256" key="2">
    <source>
        <dbReference type="ARBA" id="ARBA00007118"/>
    </source>
</evidence>
<gene>
    <name evidence="7" type="ORF">H9741_08580</name>
</gene>
<proteinExistence type="inferred from homology"/>
<dbReference type="Proteomes" id="UP000824204">
    <property type="component" value="Unassembled WGS sequence"/>
</dbReference>